<protein>
    <recommendedName>
        <fullName evidence="2">Zona occludens toxin N-terminal domain-containing protein</fullName>
    </recommendedName>
</protein>
<feature type="compositionally biased region" description="Basic and acidic residues" evidence="1">
    <location>
        <begin position="352"/>
        <end position="379"/>
    </location>
</feature>
<name>A0AA42PY07_9BURK</name>
<sequence length="513" mass="57194">MIDLLEGIPGSGKSYEAVVFHVLPALKKGRKVVTNLPLNVEAFAKLDARYPDLLDIRKEPRPILGRWDAEAAGRGESCFVLGDFEQPKAVKVTQKIHGMNVQVTGVLDDESDRAVGEFEGRPSIKAPAGTPLFGHVWDFYDDWRGEGNQGPLYIIDECHVSFPKENVRKGRGTPDNVIQWFKLSRHFGADILLMTQRMNALEPDIAELAQHHIRVMKALFLGKKDEYVRKVFAGYRGGEVQVNIRQYKSQYFHLYQSHTQGSTVIEASPSDLSSKYVRLKKFNRIFYAVTALACVYAGYKLLHKPDNNEHAKAFKAAVHRTPEGHKILGVAPDGSPISEPYKPPTAEQATVKPREPEKVSEASQEPAKEPEKKDPEPLEGKGVHIVGWASYKKVLMHSIVLSKDGRTIADIKASDLVQAGYEYQPLAECMAYLSWKGQKRAVTCDAPRVASGTDTKPVVIEDPAARYRAGAQHQPQAMQEEAEYRPPQYQQHATMADMSKVGRTARLVDSGKL</sequence>
<comment type="caution">
    <text evidence="3">The sequence shown here is derived from an EMBL/GenBank/DDBJ whole genome shotgun (WGS) entry which is preliminary data.</text>
</comment>
<dbReference type="InterPro" id="IPR008900">
    <property type="entry name" value="Zot_N"/>
</dbReference>
<evidence type="ECO:0000259" key="2">
    <source>
        <dbReference type="Pfam" id="PF05707"/>
    </source>
</evidence>
<dbReference type="EMBL" id="JAOCEK010000003">
    <property type="protein sequence ID" value="MDH1333703.1"/>
    <property type="molecule type" value="Genomic_DNA"/>
</dbReference>
<evidence type="ECO:0000256" key="1">
    <source>
        <dbReference type="SAM" id="MobiDB-lite"/>
    </source>
</evidence>
<evidence type="ECO:0000313" key="4">
    <source>
        <dbReference type="Proteomes" id="UP001161065"/>
    </source>
</evidence>
<dbReference type="InterPro" id="IPR027417">
    <property type="entry name" value="P-loop_NTPase"/>
</dbReference>
<dbReference type="AlphaFoldDB" id="A0AA42PY07"/>
<dbReference type="Pfam" id="PF05707">
    <property type="entry name" value="Zot"/>
    <property type="match status" value="2"/>
</dbReference>
<gene>
    <name evidence="3" type="ORF">N5D63_06025</name>
</gene>
<feature type="domain" description="Zona occludens toxin N-terminal" evidence="2">
    <location>
        <begin position="128"/>
        <end position="261"/>
    </location>
</feature>
<dbReference type="Proteomes" id="UP001161065">
    <property type="component" value="Unassembled WGS sequence"/>
</dbReference>
<proteinExistence type="predicted"/>
<feature type="domain" description="Zona occludens toxin N-terminal" evidence="2">
    <location>
        <begin position="1"/>
        <end position="47"/>
    </location>
</feature>
<dbReference type="Gene3D" id="3.40.50.300">
    <property type="entry name" value="P-loop containing nucleotide triphosphate hydrolases"/>
    <property type="match status" value="1"/>
</dbReference>
<accession>A0AA42PY07</accession>
<feature type="region of interest" description="Disordered" evidence="1">
    <location>
        <begin position="327"/>
        <end position="379"/>
    </location>
</feature>
<reference evidence="3" key="1">
    <citation type="submission" date="2022-09" db="EMBL/GenBank/DDBJ databases">
        <title>Intensive care unit water sources are persistently colonized with multi-drug resistant bacteria and are the site of extensive horizontal gene transfer of antibiotic resistance genes.</title>
        <authorList>
            <person name="Diorio-Toth L."/>
        </authorList>
    </citation>
    <scope>NUCLEOTIDE SEQUENCE</scope>
    <source>
        <strain evidence="3">GD03832</strain>
    </source>
</reference>
<dbReference type="RefSeq" id="WP_280007434.1">
    <property type="nucleotide sequence ID" value="NZ_JAOCEK010000003.1"/>
</dbReference>
<evidence type="ECO:0000313" key="3">
    <source>
        <dbReference type="EMBL" id="MDH1333703.1"/>
    </source>
</evidence>
<organism evidence="3 4">
    <name type="scientific">Comamonas thiooxydans</name>
    <dbReference type="NCBI Taxonomy" id="363952"/>
    <lineage>
        <taxon>Bacteria</taxon>
        <taxon>Pseudomonadati</taxon>
        <taxon>Pseudomonadota</taxon>
        <taxon>Betaproteobacteria</taxon>
        <taxon>Burkholderiales</taxon>
        <taxon>Comamonadaceae</taxon>
        <taxon>Comamonas</taxon>
    </lineage>
</organism>